<evidence type="ECO:0000259" key="1">
    <source>
        <dbReference type="PROSITE" id="PS50994"/>
    </source>
</evidence>
<organism evidence="2 3">
    <name type="scientific">Microtetraspora glauca</name>
    <dbReference type="NCBI Taxonomy" id="1996"/>
    <lineage>
        <taxon>Bacteria</taxon>
        <taxon>Bacillati</taxon>
        <taxon>Actinomycetota</taxon>
        <taxon>Actinomycetes</taxon>
        <taxon>Streptosporangiales</taxon>
        <taxon>Streptosporangiaceae</taxon>
        <taxon>Microtetraspora</taxon>
    </lineage>
</organism>
<dbReference type="Gene3D" id="3.30.420.10">
    <property type="entry name" value="Ribonuclease H-like superfamily/Ribonuclease H"/>
    <property type="match status" value="1"/>
</dbReference>
<accession>A0ABV3GTZ9</accession>
<dbReference type="PROSITE" id="PS50994">
    <property type="entry name" value="INTEGRASE"/>
    <property type="match status" value="1"/>
</dbReference>
<dbReference type="RefSeq" id="WP_358142476.1">
    <property type="nucleotide sequence ID" value="NZ_JBFALK010000044.1"/>
</dbReference>
<sequence>MFTGSGIRIIKIPPRSPRANSYAERFVGTLRRECLDRLLIFGERHLRTVLAAYEQHYNDHRPHQALDKKPPVNEVGRVIDLTTPIQRRQAVGGLINEYRRAV</sequence>
<gene>
    <name evidence="2" type="ORF">AB0I59_41565</name>
</gene>
<dbReference type="SUPFAM" id="SSF53098">
    <property type="entry name" value="Ribonuclease H-like"/>
    <property type="match status" value="1"/>
</dbReference>
<protein>
    <submittedName>
        <fullName evidence="2">Transposase</fullName>
    </submittedName>
</protein>
<dbReference type="Proteomes" id="UP001551675">
    <property type="component" value="Unassembled WGS sequence"/>
</dbReference>
<dbReference type="InterPro" id="IPR012337">
    <property type="entry name" value="RNaseH-like_sf"/>
</dbReference>
<comment type="caution">
    <text evidence="2">The sequence shown here is derived from an EMBL/GenBank/DDBJ whole genome shotgun (WGS) entry which is preliminary data.</text>
</comment>
<reference evidence="2 3" key="1">
    <citation type="submission" date="2024-06" db="EMBL/GenBank/DDBJ databases">
        <title>The Natural Products Discovery Center: Release of the First 8490 Sequenced Strains for Exploring Actinobacteria Biosynthetic Diversity.</title>
        <authorList>
            <person name="Kalkreuter E."/>
            <person name="Kautsar S.A."/>
            <person name="Yang D."/>
            <person name="Bader C.D."/>
            <person name="Teijaro C.N."/>
            <person name="Fluegel L."/>
            <person name="Davis C.M."/>
            <person name="Simpson J.R."/>
            <person name="Lauterbach L."/>
            <person name="Steele A.D."/>
            <person name="Gui C."/>
            <person name="Meng S."/>
            <person name="Li G."/>
            <person name="Viehrig K."/>
            <person name="Ye F."/>
            <person name="Su P."/>
            <person name="Kiefer A.F."/>
            <person name="Nichols A."/>
            <person name="Cepeda A.J."/>
            <person name="Yan W."/>
            <person name="Fan B."/>
            <person name="Jiang Y."/>
            <person name="Adhikari A."/>
            <person name="Zheng C.-J."/>
            <person name="Schuster L."/>
            <person name="Cowan T.M."/>
            <person name="Smanski M.J."/>
            <person name="Chevrette M.G."/>
            <person name="De Carvalho L.P.S."/>
            <person name="Shen B."/>
        </authorList>
    </citation>
    <scope>NUCLEOTIDE SEQUENCE [LARGE SCALE GENOMIC DNA]</scope>
    <source>
        <strain evidence="2 3">NPDC050100</strain>
    </source>
</reference>
<proteinExistence type="predicted"/>
<dbReference type="EMBL" id="JBFALK010000044">
    <property type="protein sequence ID" value="MEV0975118.1"/>
    <property type="molecule type" value="Genomic_DNA"/>
</dbReference>
<dbReference type="Pfam" id="PF13683">
    <property type="entry name" value="rve_3"/>
    <property type="match status" value="1"/>
</dbReference>
<dbReference type="InterPro" id="IPR036397">
    <property type="entry name" value="RNaseH_sf"/>
</dbReference>
<keyword evidence="3" id="KW-1185">Reference proteome</keyword>
<name>A0ABV3GTZ9_MICGL</name>
<evidence type="ECO:0000313" key="2">
    <source>
        <dbReference type="EMBL" id="MEV0975118.1"/>
    </source>
</evidence>
<feature type="domain" description="Integrase catalytic" evidence="1">
    <location>
        <begin position="1"/>
        <end position="78"/>
    </location>
</feature>
<dbReference type="InterPro" id="IPR001584">
    <property type="entry name" value="Integrase_cat-core"/>
</dbReference>
<evidence type="ECO:0000313" key="3">
    <source>
        <dbReference type="Proteomes" id="UP001551675"/>
    </source>
</evidence>